<evidence type="ECO:0000313" key="4">
    <source>
        <dbReference type="EMBL" id="GMI37114.1"/>
    </source>
</evidence>
<dbReference type="InterPro" id="IPR012445">
    <property type="entry name" value="ATG101"/>
</dbReference>
<evidence type="ECO:0000256" key="2">
    <source>
        <dbReference type="ARBA" id="ARBA00018874"/>
    </source>
</evidence>
<evidence type="ECO:0000313" key="5">
    <source>
        <dbReference type="Proteomes" id="UP001165060"/>
    </source>
</evidence>
<proteinExistence type="inferred from homology"/>
<sequence length="191" mass="20782">MNTLTHTLPESELPLFLARESLSLLLHSLLFLRAPGPVLPSSVACPNLALSYSKIGRVEDVDRQVAGAIDSFLGALTPIGPELSKGVLSLSFFERRVSKAFLGLVSTEERVVWEAWSLPLLVNSTPRPVNEDGASVIERSRIQESTEATLRASLLHIHACASSISHVPPGEERENVYARVAQMPALINLTH</sequence>
<dbReference type="Proteomes" id="UP001165060">
    <property type="component" value="Unassembled WGS sequence"/>
</dbReference>
<keyword evidence="3" id="KW-0072">Autophagy</keyword>
<dbReference type="EMBL" id="BRYB01000762">
    <property type="protein sequence ID" value="GMI37114.1"/>
    <property type="molecule type" value="Genomic_DNA"/>
</dbReference>
<evidence type="ECO:0000256" key="1">
    <source>
        <dbReference type="ARBA" id="ARBA00007130"/>
    </source>
</evidence>
<accession>A0ABQ6N164</accession>
<evidence type="ECO:0000256" key="3">
    <source>
        <dbReference type="ARBA" id="ARBA00023006"/>
    </source>
</evidence>
<dbReference type="PANTHER" id="PTHR13292">
    <property type="entry name" value="AUTOPHAGY-RELATED PROTEIN 101"/>
    <property type="match status" value="1"/>
</dbReference>
<comment type="caution">
    <text evidence="4">The sequence shown here is derived from an EMBL/GenBank/DDBJ whole genome shotgun (WGS) entry which is preliminary data.</text>
</comment>
<dbReference type="PANTHER" id="PTHR13292:SF0">
    <property type="entry name" value="AUTOPHAGY-RELATED PROTEIN 101"/>
    <property type="match status" value="1"/>
</dbReference>
<reference evidence="4 5" key="1">
    <citation type="journal article" date="2023" name="Commun. Biol.">
        <title>Genome analysis of Parmales, the sister group of diatoms, reveals the evolutionary specialization of diatoms from phago-mixotrophs to photoautotrophs.</title>
        <authorList>
            <person name="Ban H."/>
            <person name="Sato S."/>
            <person name="Yoshikawa S."/>
            <person name="Yamada K."/>
            <person name="Nakamura Y."/>
            <person name="Ichinomiya M."/>
            <person name="Sato N."/>
            <person name="Blanc-Mathieu R."/>
            <person name="Endo H."/>
            <person name="Kuwata A."/>
            <person name="Ogata H."/>
        </authorList>
    </citation>
    <scope>NUCLEOTIDE SEQUENCE [LARGE SCALE GENOMIC DNA]</scope>
</reference>
<dbReference type="Pfam" id="PF07855">
    <property type="entry name" value="ATG101"/>
    <property type="match status" value="1"/>
</dbReference>
<keyword evidence="5" id="KW-1185">Reference proteome</keyword>
<protein>
    <recommendedName>
        <fullName evidence="2">Autophagy-related protein 101</fullName>
    </recommendedName>
</protein>
<gene>
    <name evidence="4" type="ORF">TeGR_g13466</name>
</gene>
<comment type="similarity">
    <text evidence="1">Belongs to the ATG101 family.</text>
</comment>
<organism evidence="4 5">
    <name type="scientific">Tetraparma gracilis</name>
    <dbReference type="NCBI Taxonomy" id="2962635"/>
    <lineage>
        <taxon>Eukaryota</taxon>
        <taxon>Sar</taxon>
        <taxon>Stramenopiles</taxon>
        <taxon>Ochrophyta</taxon>
        <taxon>Bolidophyceae</taxon>
        <taxon>Parmales</taxon>
        <taxon>Triparmaceae</taxon>
        <taxon>Tetraparma</taxon>
    </lineage>
</organism>
<name>A0ABQ6N164_9STRA</name>